<keyword evidence="7" id="KW-1133">Transmembrane helix</keyword>
<dbReference type="Gene3D" id="3.10.560.10">
    <property type="entry name" value="Outer membrane lipoprotein wza domain like"/>
    <property type="match status" value="1"/>
</dbReference>
<dbReference type="InterPro" id="IPR008271">
    <property type="entry name" value="Ser/Thr_kinase_AS"/>
</dbReference>
<dbReference type="RefSeq" id="WP_200267416.1">
    <property type="nucleotide sequence ID" value="NZ_JAENIJ010000003.1"/>
</dbReference>
<dbReference type="PANTHER" id="PTHR43289:SF6">
    <property type="entry name" value="SERINE_THREONINE-PROTEIN KINASE NEKL-3"/>
    <property type="match status" value="1"/>
</dbReference>
<feature type="binding site" evidence="5">
    <location>
        <position position="88"/>
    </location>
    <ligand>
        <name>ATP</name>
        <dbReference type="ChEBI" id="CHEBI:30616"/>
    </ligand>
</feature>
<evidence type="ECO:0000256" key="2">
    <source>
        <dbReference type="ARBA" id="ARBA00022741"/>
    </source>
</evidence>
<keyword evidence="3 9" id="KW-0418">Kinase</keyword>
<evidence type="ECO:0000256" key="7">
    <source>
        <dbReference type="SAM" id="Phobius"/>
    </source>
</evidence>
<dbReference type="SUPFAM" id="SSF56112">
    <property type="entry name" value="Protein kinase-like (PK-like)"/>
    <property type="match status" value="1"/>
</dbReference>
<sequence length="701" mass="77844">MSMESRDPNHENNAPRSLEGMNPMDLLRQGATEDTALDEQAAGFVPPSLDEVAQAFPQFEVLDLIGQGGMGAVYKVRQRQIDRVVALKILPPVIGESKEFSARFAGEAKALAKLNHPNIITLHEFGRTDNGLYFIVMEFVNGVNLAQLMKAERISSREALSIVSTICDALQFAHDHGIVHRDIKPENILLDRAGKVKVADFGLAKLIQADSETEHEPNDSSASGLTEVGKVMGTPAYMAPEQSERPAEVDHRADIYALGVVFYQMLTGELPGRQMKNIKRVQIDVRLNEIVLRALAKDPANRFENVTEMKTYIQDSMMCVSVKDKVVKKYRRLLLVSGCMFSVAVVIFLVYYINKRIKVSVAWKDSTSSQNQAVANKPPARIYSSQDEISFLFDRIAIAEANVRFPDGHPLRIRAQEHFDDLYKRMPDISGDRIGYWAKDFYASTQKDRGNFAKSQPNAHLEIALLDARIAEFNKWKSGDDGFQLMSENVLTAGLPSHEKQARAWLSLIDAGQYGLAWDSSSDAMKSQFSRNDWILFMIKMHDPLGKVLSRGDAFADTQFKTSEGKMRRSKAYLTRFDYGGGLVEDLVMLEVSTGVWRPYSYAILPNNHTIDLWINVTVLGEVGATGVLKLNPNATLLDAIAEAGGLTVKANPKKISISEKNDSSQLPQLGLYNFNEILAGQAINPGLTEGSVIVVPARNM</sequence>
<dbReference type="InterPro" id="IPR017441">
    <property type="entry name" value="Protein_kinase_ATP_BS"/>
</dbReference>
<feature type="domain" description="Protein kinase" evidence="8">
    <location>
        <begin position="59"/>
        <end position="318"/>
    </location>
</feature>
<dbReference type="PANTHER" id="PTHR43289">
    <property type="entry name" value="MITOGEN-ACTIVATED PROTEIN KINASE KINASE KINASE 20-RELATED"/>
    <property type="match status" value="1"/>
</dbReference>
<keyword evidence="2 5" id="KW-0547">Nucleotide-binding</keyword>
<accession>A0A934S3P1</accession>
<dbReference type="EMBL" id="JAENIJ010000003">
    <property type="protein sequence ID" value="MBK1881323.1"/>
    <property type="molecule type" value="Genomic_DNA"/>
</dbReference>
<evidence type="ECO:0000313" key="9">
    <source>
        <dbReference type="EMBL" id="MBK1881323.1"/>
    </source>
</evidence>
<dbReference type="Proteomes" id="UP000603141">
    <property type="component" value="Unassembled WGS sequence"/>
</dbReference>
<evidence type="ECO:0000259" key="8">
    <source>
        <dbReference type="PROSITE" id="PS50011"/>
    </source>
</evidence>
<keyword evidence="4 5" id="KW-0067">ATP-binding</keyword>
<dbReference type="Pfam" id="PF00069">
    <property type="entry name" value="Pkinase"/>
    <property type="match status" value="1"/>
</dbReference>
<evidence type="ECO:0000256" key="5">
    <source>
        <dbReference type="PROSITE-ProRule" id="PRU10141"/>
    </source>
</evidence>
<keyword evidence="10" id="KW-1185">Reference proteome</keyword>
<dbReference type="InterPro" id="IPR019554">
    <property type="entry name" value="Soluble_ligand-bd"/>
</dbReference>
<keyword evidence="1" id="KW-0808">Transferase</keyword>
<keyword evidence="7" id="KW-0812">Transmembrane</keyword>
<feature type="compositionally biased region" description="Basic and acidic residues" evidence="6">
    <location>
        <begin position="1"/>
        <end position="10"/>
    </location>
</feature>
<dbReference type="InterPro" id="IPR000719">
    <property type="entry name" value="Prot_kinase_dom"/>
</dbReference>
<keyword evidence="7" id="KW-0472">Membrane</keyword>
<dbReference type="AlphaFoldDB" id="A0A934S3P1"/>
<evidence type="ECO:0000256" key="1">
    <source>
        <dbReference type="ARBA" id="ARBA00022679"/>
    </source>
</evidence>
<dbReference type="PROSITE" id="PS50011">
    <property type="entry name" value="PROTEIN_KINASE_DOM"/>
    <property type="match status" value="1"/>
</dbReference>
<dbReference type="CDD" id="cd14014">
    <property type="entry name" value="STKc_PknB_like"/>
    <property type="match status" value="1"/>
</dbReference>
<feature type="region of interest" description="Disordered" evidence="6">
    <location>
        <begin position="1"/>
        <end position="22"/>
    </location>
</feature>
<dbReference type="Gene3D" id="3.30.200.20">
    <property type="entry name" value="Phosphorylase Kinase, domain 1"/>
    <property type="match status" value="1"/>
</dbReference>
<dbReference type="InterPro" id="IPR011009">
    <property type="entry name" value="Kinase-like_dom_sf"/>
</dbReference>
<dbReference type="Gene3D" id="1.10.510.10">
    <property type="entry name" value="Transferase(Phosphotransferase) domain 1"/>
    <property type="match status" value="1"/>
</dbReference>
<dbReference type="GO" id="GO:0005524">
    <property type="term" value="F:ATP binding"/>
    <property type="evidence" value="ECO:0007669"/>
    <property type="project" value="UniProtKB-UniRule"/>
</dbReference>
<feature type="transmembrane region" description="Helical" evidence="7">
    <location>
        <begin position="333"/>
        <end position="353"/>
    </location>
</feature>
<dbReference type="PROSITE" id="PS00107">
    <property type="entry name" value="PROTEIN_KINASE_ATP"/>
    <property type="match status" value="1"/>
</dbReference>
<dbReference type="InterPro" id="IPR025091">
    <property type="entry name" value="DUF4019"/>
</dbReference>
<proteinExistence type="predicted"/>
<dbReference type="GO" id="GO:0004674">
    <property type="term" value="F:protein serine/threonine kinase activity"/>
    <property type="evidence" value="ECO:0007669"/>
    <property type="project" value="TreeGrafter"/>
</dbReference>
<dbReference type="Pfam" id="PF10531">
    <property type="entry name" value="SLBB"/>
    <property type="match status" value="1"/>
</dbReference>
<gene>
    <name evidence="9" type="ORF">JIN85_02785</name>
</gene>
<name>A0A934S3P1_9BACT</name>
<dbReference type="Pfam" id="PF13211">
    <property type="entry name" value="DUF4019"/>
    <property type="match status" value="1"/>
</dbReference>
<dbReference type="SMART" id="SM00220">
    <property type="entry name" value="S_TKc"/>
    <property type="match status" value="1"/>
</dbReference>
<reference evidence="9" key="1">
    <citation type="submission" date="2021-01" db="EMBL/GenBank/DDBJ databases">
        <title>Modified the classification status of verrucomicrobia.</title>
        <authorList>
            <person name="Feng X."/>
        </authorList>
    </citation>
    <scope>NUCLEOTIDE SEQUENCE</scope>
    <source>
        <strain evidence="9">KCTC 22041</strain>
    </source>
</reference>
<evidence type="ECO:0000313" key="10">
    <source>
        <dbReference type="Proteomes" id="UP000603141"/>
    </source>
</evidence>
<protein>
    <submittedName>
        <fullName evidence="9">Protein kinase</fullName>
    </submittedName>
</protein>
<organism evidence="9 10">
    <name type="scientific">Luteolibacter pohnpeiensis</name>
    <dbReference type="NCBI Taxonomy" id="454153"/>
    <lineage>
        <taxon>Bacteria</taxon>
        <taxon>Pseudomonadati</taxon>
        <taxon>Verrucomicrobiota</taxon>
        <taxon>Verrucomicrobiia</taxon>
        <taxon>Verrucomicrobiales</taxon>
        <taxon>Verrucomicrobiaceae</taxon>
        <taxon>Luteolibacter</taxon>
    </lineage>
</organism>
<evidence type="ECO:0000256" key="4">
    <source>
        <dbReference type="ARBA" id="ARBA00022840"/>
    </source>
</evidence>
<evidence type="ECO:0000256" key="6">
    <source>
        <dbReference type="SAM" id="MobiDB-lite"/>
    </source>
</evidence>
<dbReference type="PROSITE" id="PS00108">
    <property type="entry name" value="PROTEIN_KINASE_ST"/>
    <property type="match status" value="1"/>
</dbReference>
<comment type="caution">
    <text evidence="9">The sequence shown here is derived from an EMBL/GenBank/DDBJ whole genome shotgun (WGS) entry which is preliminary data.</text>
</comment>
<evidence type="ECO:0000256" key="3">
    <source>
        <dbReference type="ARBA" id="ARBA00022777"/>
    </source>
</evidence>